<proteinExistence type="predicted"/>
<keyword evidence="2" id="KW-1185">Reference proteome</keyword>
<protein>
    <submittedName>
        <fullName evidence="1">Uncharacterized protein</fullName>
    </submittedName>
</protein>
<dbReference type="AlphaFoldDB" id="N6X4F0"/>
<reference evidence="1 2" key="1">
    <citation type="submission" date="2013-03" db="EMBL/GenBank/DDBJ databases">
        <title>Reference genome for the Human Microbiome Project.</title>
        <authorList>
            <person name="Aqrawi P."/>
            <person name="Ayvaz T."/>
            <person name="Bess C."/>
            <person name="Blankenburg K."/>
            <person name="Coyle M."/>
            <person name="Deng J."/>
            <person name="Forbes L."/>
            <person name="Fowler G."/>
            <person name="Francisco L."/>
            <person name="Fu Q."/>
            <person name="Gibbs R."/>
            <person name="Gross S."/>
            <person name="Gubbala S."/>
            <person name="Hale W."/>
            <person name="Hemphill L."/>
            <person name="Highlander S."/>
            <person name="Hirani K."/>
            <person name="Jackson L."/>
            <person name="Jakkamsetti A."/>
            <person name="Javaid M."/>
            <person name="Jayaseelan J.C."/>
            <person name="Jiang H."/>
            <person name="Joshi V."/>
            <person name="Korchina V."/>
            <person name="Kovar C."/>
            <person name="Lara F."/>
            <person name="Lee S."/>
            <person name="Liu Y."/>
            <person name="Mata R."/>
            <person name="Mathew T."/>
            <person name="Munidasa M."/>
            <person name="Muzny D."/>
            <person name="Nazareth L."/>
            <person name="Ngo R."/>
            <person name="Nguyen L."/>
            <person name="Nguyen N."/>
            <person name="Okwuonu G."/>
            <person name="Ongeri F."/>
            <person name="Palculict T."/>
            <person name="Patil S."/>
            <person name="Petrosino J."/>
            <person name="Pham C."/>
            <person name="Pham P."/>
            <person name="Pu L.-L."/>
            <person name="Qin X."/>
            <person name="Qu J."/>
            <person name="Reid J."/>
            <person name="Ross M."/>
            <person name="Ruth R."/>
            <person name="Saada N."/>
            <person name="San Lucas F."/>
            <person name="Santibanez J."/>
            <person name="Shang Y."/>
            <person name="Simmons D."/>
            <person name="Song X.-Z."/>
            <person name="Tang L.-Y."/>
            <person name="Thornton R."/>
            <person name="Warren J."/>
            <person name="Weissenberger G."/>
            <person name="Wilczek-Boney K."/>
            <person name="Worley K."/>
            <person name="Youmans B."/>
            <person name="Zhang J."/>
            <person name="Zhang L."/>
            <person name="Zhao Z."/>
            <person name="Zhou C."/>
            <person name="Zhu D."/>
            <person name="Zhu Y."/>
        </authorList>
    </citation>
    <scope>NUCLEOTIDE SEQUENCE [LARGE SCALE GENOMIC DNA]</scope>
    <source>
        <strain evidence="1 2">F0333</strain>
    </source>
</reference>
<accession>N6X4F0</accession>
<evidence type="ECO:0000313" key="2">
    <source>
        <dbReference type="Proteomes" id="UP000013015"/>
    </source>
</evidence>
<gene>
    <name evidence="1" type="ORF">HMPREF9004_0836</name>
</gene>
<dbReference type="HOGENOM" id="CLU_3245887_0_0_11"/>
<name>N6X4F0_9ACTO</name>
<dbReference type="PATRIC" id="fig|888050.3.peg.792"/>
<organism evidence="1 2">
    <name type="scientific">Schaalia cardiffensis F0333</name>
    <dbReference type="NCBI Taxonomy" id="888050"/>
    <lineage>
        <taxon>Bacteria</taxon>
        <taxon>Bacillati</taxon>
        <taxon>Actinomycetota</taxon>
        <taxon>Actinomycetes</taxon>
        <taxon>Actinomycetales</taxon>
        <taxon>Actinomycetaceae</taxon>
        <taxon>Schaalia</taxon>
    </lineage>
</organism>
<sequence length="42" mass="4410">MVAGVVAKPSSCGLSASPHVLLRPAILRITLETRAKRVAPKD</sequence>
<dbReference type="EMBL" id="AQHZ01000015">
    <property type="protein sequence ID" value="ENO18267.1"/>
    <property type="molecule type" value="Genomic_DNA"/>
</dbReference>
<dbReference type="Proteomes" id="UP000013015">
    <property type="component" value="Unassembled WGS sequence"/>
</dbReference>
<evidence type="ECO:0000313" key="1">
    <source>
        <dbReference type="EMBL" id="ENO18267.1"/>
    </source>
</evidence>
<comment type="caution">
    <text evidence="1">The sequence shown here is derived from an EMBL/GenBank/DDBJ whole genome shotgun (WGS) entry which is preliminary data.</text>
</comment>